<reference evidence="5" key="1">
    <citation type="submission" date="2022-11" db="UniProtKB">
        <authorList>
            <consortium name="WormBaseParasite"/>
        </authorList>
    </citation>
    <scope>IDENTIFICATION</scope>
</reference>
<dbReference type="Gene3D" id="2.40.10.10">
    <property type="entry name" value="Trypsin-like serine proteases"/>
    <property type="match status" value="1"/>
</dbReference>
<evidence type="ECO:0000256" key="1">
    <source>
        <dbReference type="ARBA" id="ARBA00022737"/>
    </source>
</evidence>
<dbReference type="InterPro" id="IPR001254">
    <property type="entry name" value="Trypsin_dom"/>
</dbReference>
<sequence length="450" mass="51092">MNNGRQNEGYYHVSDCKVSDSQVSDSQMSDSQRANSQLSDSHVSDCQLYEFLIEPKRATSQLDDCKRAIENDSHLPLIVDLRNKKKLQSYPHSMVHSIRSASCSPISPISLVTNVRNIVDCIQACVRSRQPCHSASFIKEAKMCLFSDVSVHESHFLAPLIASNYVTLIFNGMKTEMGRYPNATREALTIKRETIVDDNATPKAFRQMPKMQKSQSCGRNSLGFGPEFDDKRRRKKRIVNGWTPRPYDVPWVGVMFKNDKPRCTVALVSKGLHDRQSVWGITAKHCVQIKDDVSISNDRYPKSEMNKFAFIFGVHDIKIPTMHETVRKAKRIFSSPDEGLCTNDLALIKFNKPIKFTGYINGLCLPDYPISQFDEDLSCFVCGWGATNMKKPRRSADVLKCIEVIIRLSGTCNSRERKLIVKQRGPDVKGPFHHFSICIRVSKYHSSEKT</sequence>
<dbReference type="SMART" id="SM00020">
    <property type="entry name" value="Tryp_SPc"/>
    <property type="match status" value="1"/>
</dbReference>
<dbReference type="WBParaSite" id="nRc.2.0.1.t01640-RA">
    <property type="protein sequence ID" value="nRc.2.0.1.t01640-RA"/>
    <property type="gene ID" value="nRc.2.0.1.g01640"/>
</dbReference>
<keyword evidence="4" id="KW-1185">Reference proteome</keyword>
<dbReference type="AlphaFoldDB" id="A0A915HJ75"/>
<keyword evidence="1" id="KW-0677">Repeat</keyword>
<evidence type="ECO:0000313" key="5">
    <source>
        <dbReference type="WBParaSite" id="nRc.2.0.1.t01640-RA"/>
    </source>
</evidence>
<dbReference type="SUPFAM" id="SSF57414">
    <property type="entry name" value="Hairpin loop containing domain-like"/>
    <property type="match status" value="1"/>
</dbReference>
<dbReference type="PROSITE" id="PS50240">
    <property type="entry name" value="TRYPSIN_DOM"/>
    <property type="match status" value="1"/>
</dbReference>
<protein>
    <submittedName>
        <fullName evidence="5">Peptidase S1 domain-containing protein</fullName>
    </submittedName>
</protein>
<proteinExistence type="predicted"/>
<accession>A0A915HJ75</accession>
<dbReference type="PANTHER" id="PTHR24252">
    <property type="entry name" value="ACROSIN-RELATED"/>
    <property type="match status" value="1"/>
</dbReference>
<dbReference type="GO" id="GO:0004252">
    <property type="term" value="F:serine-type endopeptidase activity"/>
    <property type="evidence" value="ECO:0007669"/>
    <property type="project" value="InterPro"/>
</dbReference>
<name>A0A915HJ75_ROMCU</name>
<feature type="domain" description="Peptidase S1" evidence="3">
    <location>
        <begin position="238"/>
        <end position="438"/>
    </location>
</feature>
<evidence type="ECO:0000313" key="4">
    <source>
        <dbReference type="Proteomes" id="UP000887565"/>
    </source>
</evidence>
<organism evidence="4 5">
    <name type="scientific">Romanomermis culicivorax</name>
    <name type="common">Nematode worm</name>
    <dbReference type="NCBI Taxonomy" id="13658"/>
    <lineage>
        <taxon>Eukaryota</taxon>
        <taxon>Metazoa</taxon>
        <taxon>Ecdysozoa</taxon>
        <taxon>Nematoda</taxon>
        <taxon>Enoplea</taxon>
        <taxon>Dorylaimia</taxon>
        <taxon>Mermithida</taxon>
        <taxon>Mermithoidea</taxon>
        <taxon>Mermithidae</taxon>
        <taxon>Romanomermis</taxon>
    </lineage>
</organism>
<dbReference type="InterPro" id="IPR003609">
    <property type="entry name" value="Pan_app"/>
</dbReference>
<dbReference type="Pfam" id="PF00089">
    <property type="entry name" value="Trypsin"/>
    <property type="match status" value="1"/>
</dbReference>
<evidence type="ECO:0000259" key="3">
    <source>
        <dbReference type="PROSITE" id="PS50240"/>
    </source>
</evidence>
<dbReference type="Proteomes" id="UP000887565">
    <property type="component" value="Unplaced"/>
</dbReference>
<dbReference type="SUPFAM" id="SSF50494">
    <property type="entry name" value="Trypsin-like serine proteases"/>
    <property type="match status" value="1"/>
</dbReference>
<dbReference type="InterPro" id="IPR009003">
    <property type="entry name" value="Peptidase_S1_PA"/>
</dbReference>
<keyword evidence="2" id="KW-1015">Disulfide bond</keyword>
<dbReference type="GO" id="GO:0006508">
    <property type="term" value="P:proteolysis"/>
    <property type="evidence" value="ECO:0007669"/>
    <property type="project" value="InterPro"/>
</dbReference>
<evidence type="ECO:0000256" key="2">
    <source>
        <dbReference type="ARBA" id="ARBA00023157"/>
    </source>
</evidence>
<dbReference type="PANTHER" id="PTHR24252:SF7">
    <property type="entry name" value="HYALIN"/>
    <property type="match status" value="1"/>
</dbReference>
<dbReference type="InterPro" id="IPR043504">
    <property type="entry name" value="Peptidase_S1_PA_chymotrypsin"/>
</dbReference>
<dbReference type="Pfam" id="PF00024">
    <property type="entry name" value="PAN_1"/>
    <property type="match status" value="1"/>
</dbReference>